<protein>
    <submittedName>
        <fullName evidence="2">Uncharacterized protein LOC104718123</fullName>
    </submittedName>
</protein>
<reference evidence="1" key="1">
    <citation type="journal article" date="2014" name="Nat. Commun.">
        <title>The emerging biofuel crop Camelina sativa retains a highly undifferentiated hexaploid genome structure.</title>
        <authorList>
            <person name="Kagale S."/>
            <person name="Koh C."/>
            <person name="Nixon J."/>
            <person name="Bollina V."/>
            <person name="Clarke W.E."/>
            <person name="Tuteja R."/>
            <person name="Spillane C."/>
            <person name="Robinson S.J."/>
            <person name="Links M.G."/>
            <person name="Clarke C."/>
            <person name="Higgins E.E."/>
            <person name="Huebert T."/>
            <person name="Sharpe A.G."/>
            <person name="Parkin I.A."/>
        </authorList>
    </citation>
    <scope>NUCLEOTIDE SEQUENCE [LARGE SCALE GENOMIC DNA]</scope>
    <source>
        <strain evidence="1">cv. DH55</strain>
    </source>
</reference>
<dbReference type="GeneID" id="104718123"/>
<name>A0ABM0U0K7_CAMSA</name>
<keyword evidence="1" id="KW-1185">Reference proteome</keyword>
<accession>A0ABM0U0K7</accession>
<organism evidence="1 2">
    <name type="scientific">Camelina sativa</name>
    <name type="common">False flax</name>
    <name type="synonym">Myagrum sativum</name>
    <dbReference type="NCBI Taxonomy" id="90675"/>
    <lineage>
        <taxon>Eukaryota</taxon>
        <taxon>Viridiplantae</taxon>
        <taxon>Streptophyta</taxon>
        <taxon>Embryophyta</taxon>
        <taxon>Tracheophyta</taxon>
        <taxon>Spermatophyta</taxon>
        <taxon>Magnoliopsida</taxon>
        <taxon>eudicotyledons</taxon>
        <taxon>Gunneridae</taxon>
        <taxon>Pentapetalae</taxon>
        <taxon>rosids</taxon>
        <taxon>malvids</taxon>
        <taxon>Brassicales</taxon>
        <taxon>Brassicaceae</taxon>
        <taxon>Camelineae</taxon>
        <taxon>Camelina</taxon>
    </lineage>
</organism>
<gene>
    <name evidence="2" type="primary">LOC104718123</name>
</gene>
<evidence type="ECO:0000313" key="1">
    <source>
        <dbReference type="Proteomes" id="UP000694864"/>
    </source>
</evidence>
<evidence type="ECO:0000313" key="2">
    <source>
        <dbReference type="RefSeq" id="XP_010434100.1"/>
    </source>
</evidence>
<sequence>MSLITGERLFPVPTTIAAQFRQTVVMWVIKDEEIPTVDEFWSTYENIEPCLQEEGIRGIPNFEVHIVDPNKEPSEADLDPYFHTPILINCDPGDNEDDRFDRIVLNILLLALGPDPYNFVIISKNKDFVLNKDFGQGTNFSSVCDSLREMGVQIAVAHPDHFKDFDRRISQTEVAPF</sequence>
<dbReference type="Proteomes" id="UP000694864">
    <property type="component" value="Chromosome 10"/>
</dbReference>
<dbReference type="RefSeq" id="XP_010434100.1">
    <property type="nucleotide sequence ID" value="XM_010435798.1"/>
</dbReference>
<proteinExistence type="predicted"/>
<reference evidence="2" key="2">
    <citation type="submission" date="2025-08" db="UniProtKB">
        <authorList>
            <consortium name="RefSeq"/>
        </authorList>
    </citation>
    <scope>IDENTIFICATION</scope>
    <source>
        <tissue evidence="2">Leaf</tissue>
    </source>
</reference>